<evidence type="ECO:0000313" key="4">
    <source>
        <dbReference type="EMBL" id="MBU3857125.1"/>
    </source>
</evidence>
<protein>
    <submittedName>
        <fullName evidence="4">GNAT family N-acetyltransferase</fullName>
        <ecNumber evidence="4">2.3.1.-</ecNumber>
    </submittedName>
</protein>
<evidence type="ECO:0000259" key="3">
    <source>
        <dbReference type="PROSITE" id="PS51186"/>
    </source>
</evidence>
<reference evidence="4" key="1">
    <citation type="journal article" date="2021" name="PeerJ">
        <title>Extensive microbial diversity within the chicken gut microbiome revealed by metagenomics and culture.</title>
        <authorList>
            <person name="Gilroy R."/>
            <person name="Ravi A."/>
            <person name="Getino M."/>
            <person name="Pursley I."/>
            <person name="Horton D.L."/>
            <person name="Alikhan N.F."/>
            <person name="Baker D."/>
            <person name="Gharbi K."/>
            <person name="Hall N."/>
            <person name="Watson M."/>
            <person name="Adriaenssens E.M."/>
            <person name="Foster-Nyarko E."/>
            <person name="Jarju S."/>
            <person name="Secka A."/>
            <person name="Antonio M."/>
            <person name="Oren A."/>
            <person name="Chaudhuri R.R."/>
            <person name="La Ragione R."/>
            <person name="Hildebrand F."/>
            <person name="Pallen M.J."/>
        </authorList>
    </citation>
    <scope>NUCLEOTIDE SEQUENCE</scope>
    <source>
        <strain evidence="4">8470</strain>
    </source>
</reference>
<dbReference type="Gene3D" id="3.40.630.30">
    <property type="match status" value="1"/>
</dbReference>
<dbReference type="PANTHER" id="PTHR43877">
    <property type="entry name" value="AMINOALKYLPHOSPHONATE N-ACETYLTRANSFERASE-RELATED-RELATED"/>
    <property type="match status" value="1"/>
</dbReference>
<evidence type="ECO:0000313" key="5">
    <source>
        <dbReference type="Proteomes" id="UP000784286"/>
    </source>
</evidence>
<name>A0A948TQ39_9BACT</name>
<dbReference type="GO" id="GO:0016747">
    <property type="term" value="F:acyltransferase activity, transferring groups other than amino-acyl groups"/>
    <property type="evidence" value="ECO:0007669"/>
    <property type="project" value="InterPro"/>
</dbReference>
<dbReference type="InterPro" id="IPR000182">
    <property type="entry name" value="GNAT_dom"/>
</dbReference>
<accession>A0A948TQ39</accession>
<evidence type="ECO:0000256" key="2">
    <source>
        <dbReference type="ARBA" id="ARBA00023315"/>
    </source>
</evidence>
<keyword evidence="1 4" id="KW-0808">Transferase</keyword>
<dbReference type="InterPro" id="IPR050832">
    <property type="entry name" value="Bact_Acetyltransf"/>
</dbReference>
<dbReference type="EMBL" id="JAHLFJ010000101">
    <property type="protein sequence ID" value="MBU3857125.1"/>
    <property type="molecule type" value="Genomic_DNA"/>
</dbReference>
<dbReference type="Pfam" id="PF00583">
    <property type="entry name" value="Acetyltransf_1"/>
    <property type="match status" value="1"/>
</dbReference>
<proteinExistence type="predicted"/>
<gene>
    <name evidence="4" type="ORF">H9928_11400</name>
</gene>
<dbReference type="CDD" id="cd04301">
    <property type="entry name" value="NAT_SF"/>
    <property type="match status" value="1"/>
</dbReference>
<sequence>MNACIRESKADDCKAVYALICSMEEKQLPPTEFEKIYNAQQKDDSCLCLIYEQEGKAVGCLNLRMEYQLHHAAKIAEIMELSVDAHARCQGIGQKLYAYACRKAKESGCIQIEVCCNRLRTRAHKFYETQGMHNFHYKFSLDFLSPDDSENRLGK</sequence>
<evidence type="ECO:0000256" key="1">
    <source>
        <dbReference type="ARBA" id="ARBA00022679"/>
    </source>
</evidence>
<keyword evidence="2 4" id="KW-0012">Acyltransferase</keyword>
<dbReference type="InterPro" id="IPR016181">
    <property type="entry name" value="Acyl_CoA_acyltransferase"/>
</dbReference>
<dbReference type="Proteomes" id="UP000784286">
    <property type="component" value="Unassembled WGS sequence"/>
</dbReference>
<reference evidence="4" key="2">
    <citation type="submission" date="2021-04" db="EMBL/GenBank/DDBJ databases">
        <authorList>
            <person name="Gilroy R."/>
        </authorList>
    </citation>
    <scope>NUCLEOTIDE SEQUENCE</scope>
    <source>
        <strain evidence="4">8470</strain>
    </source>
</reference>
<dbReference type="PROSITE" id="PS51186">
    <property type="entry name" value="GNAT"/>
    <property type="match status" value="1"/>
</dbReference>
<feature type="domain" description="N-acetyltransferase" evidence="3">
    <location>
        <begin position="3"/>
        <end position="155"/>
    </location>
</feature>
<dbReference type="SUPFAM" id="SSF55729">
    <property type="entry name" value="Acyl-CoA N-acyltransferases (Nat)"/>
    <property type="match status" value="1"/>
</dbReference>
<dbReference type="PANTHER" id="PTHR43877:SF2">
    <property type="entry name" value="AMINOALKYLPHOSPHONATE N-ACETYLTRANSFERASE-RELATED"/>
    <property type="match status" value="1"/>
</dbReference>
<comment type="caution">
    <text evidence="4">The sequence shown here is derived from an EMBL/GenBank/DDBJ whole genome shotgun (WGS) entry which is preliminary data.</text>
</comment>
<organism evidence="4 5">
    <name type="scientific">Candidatus Phocaeicola excrementipullorum</name>
    <dbReference type="NCBI Taxonomy" id="2838731"/>
    <lineage>
        <taxon>Bacteria</taxon>
        <taxon>Pseudomonadati</taxon>
        <taxon>Bacteroidota</taxon>
        <taxon>Bacteroidia</taxon>
        <taxon>Bacteroidales</taxon>
        <taxon>Bacteroidaceae</taxon>
        <taxon>Phocaeicola</taxon>
    </lineage>
</organism>
<dbReference type="AlphaFoldDB" id="A0A948TQ39"/>
<dbReference type="EC" id="2.3.1.-" evidence="4"/>